<comment type="caution">
    <text evidence="7">The sequence shown here is derived from an EMBL/GenBank/DDBJ whole genome shotgun (WGS) entry which is preliminary data.</text>
</comment>
<dbReference type="Pfam" id="PF00034">
    <property type="entry name" value="Cytochrom_C"/>
    <property type="match status" value="1"/>
</dbReference>
<keyword evidence="5" id="KW-0732">Signal</keyword>
<dbReference type="GO" id="GO:0009055">
    <property type="term" value="F:electron transfer activity"/>
    <property type="evidence" value="ECO:0007669"/>
    <property type="project" value="InterPro"/>
</dbReference>
<feature type="signal peptide" evidence="5">
    <location>
        <begin position="1"/>
        <end position="24"/>
    </location>
</feature>
<proteinExistence type="predicted"/>
<protein>
    <recommendedName>
        <fullName evidence="6">Cytochrome c domain-containing protein</fullName>
    </recommendedName>
</protein>
<feature type="chain" id="PRO_5015647468" description="Cytochrome c domain-containing protein" evidence="5">
    <location>
        <begin position="25"/>
        <end position="110"/>
    </location>
</feature>
<evidence type="ECO:0000313" key="8">
    <source>
        <dbReference type="Proteomes" id="UP000239724"/>
    </source>
</evidence>
<dbReference type="SUPFAM" id="SSF46626">
    <property type="entry name" value="Cytochrome c"/>
    <property type="match status" value="1"/>
</dbReference>
<evidence type="ECO:0000256" key="3">
    <source>
        <dbReference type="ARBA" id="ARBA00023004"/>
    </source>
</evidence>
<dbReference type="Gene3D" id="1.10.760.10">
    <property type="entry name" value="Cytochrome c-like domain"/>
    <property type="match status" value="1"/>
</dbReference>
<gene>
    <name evidence="7" type="ORF">CCS01_22710</name>
</gene>
<accession>A0A2S6N366</accession>
<keyword evidence="1 4" id="KW-0349">Heme</keyword>
<dbReference type="InterPro" id="IPR036909">
    <property type="entry name" value="Cyt_c-like_dom_sf"/>
</dbReference>
<keyword evidence="2 4" id="KW-0479">Metal-binding</keyword>
<evidence type="ECO:0000256" key="2">
    <source>
        <dbReference type="ARBA" id="ARBA00022723"/>
    </source>
</evidence>
<dbReference type="PROSITE" id="PS51007">
    <property type="entry name" value="CYTC"/>
    <property type="match status" value="1"/>
</dbReference>
<dbReference type="AlphaFoldDB" id="A0A2S6N366"/>
<dbReference type="GO" id="GO:0046872">
    <property type="term" value="F:metal ion binding"/>
    <property type="evidence" value="ECO:0007669"/>
    <property type="project" value="UniProtKB-KW"/>
</dbReference>
<organism evidence="7 8">
    <name type="scientific">Rhodopila globiformis</name>
    <name type="common">Rhodopseudomonas globiformis</name>
    <dbReference type="NCBI Taxonomy" id="1071"/>
    <lineage>
        <taxon>Bacteria</taxon>
        <taxon>Pseudomonadati</taxon>
        <taxon>Pseudomonadota</taxon>
        <taxon>Alphaproteobacteria</taxon>
        <taxon>Acetobacterales</taxon>
        <taxon>Acetobacteraceae</taxon>
        <taxon>Rhodopila</taxon>
    </lineage>
</organism>
<evidence type="ECO:0000256" key="4">
    <source>
        <dbReference type="PROSITE-ProRule" id="PRU00433"/>
    </source>
</evidence>
<evidence type="ECO:0000313" key="7">
    <source>
        <dbReference type="EMBL" id="PPQ29049.1"/>
    </source>
</evidence>
<name>A0A2S6N366_RHOGL</name>
<evidence type="ECO:0000256" key="5">
    <source>
        <dbReference type="SAM" id="SignalP"/>
    </source>
</evidence>
<dbReference type="EMBL" id="NHRY01000234">
    <property type="protein sequence ID" value="PPQ29049.1"/>
    <property type="molecule type" value="Genomic_DNA"/>
</dbReference>
<keyword evidence="3 4" id="KW-0408">Iron</keyword>
<dbReference type="InterPro" id="IPR009056">
    <property type="entry name" value="Cyt_c-like_dom"/>
</dbReference>
<sequence length="110" mass="11854">MYAYALRAGLVLTALLAASPTSRAAALAGDPQAGHAMAQKWCTNCHIVDSGQKRGTSTGAPTFDAIAQMKTTTEMGLHVFLQTPHDRMPDLHLTRNEIDDVSAYILSLKR</sequence>
<evidence type="ECO:0000256" key="1">
    <source>
        <dbReference type="ARBA" id="ARBA00022617"/>
    </source>
</evidence>
<keyword evidence="8" id="KW-1185">Reference proteome</keyword>
<feature type="domain" description="Cytochrome c" evidence="6">
    <location>
        <begin position="29"/>
        <end position="109"/>
    </location>
</feature>
<dbReference type="Proteomes" id="UP000239724">
    <property type="component" value="Unassembled WGS sequence"/>
</dbReference>
<evidence type="ECO:0000259" key="6">
    <source>
        <dbReference type="PROSITE" id="PS51007"/>
    </source>
</evidence>
<dbReference type="GO" id="GO:0020037">
    <property type="term" value="F:heme binding"/>
    <property type="evidence" value="ECO:0007669"/>
    <property type="project" value="InterPro"/>
</dbReference>
<reference evidence="7 8" key="1">
    <citation type="journal article" date="2018" name="Arch. Microbiol.">
        <title>New insights into the metabolic potential of the phototrophic purple bacterium Rhodopila globiformis DSM 161(T) from its draft genome sequence and evidence for a vanadium-dependent nitrogenase.</title>
        <authorList>
            <person name="Imhoff J.F."/>
            <person name="Rahn T."/>
            <person name="Kunzel S."/>
            <person name="Neulinger S.C."/>
        </authorList>
    </citation>
    <scope>NUCLEOTIDE SEQUENCE [LARGE SCALE GENOMIC DNA]</scope>
    <source>
        <strain evidence="7 8">DSM 161</strain>
    </source>
</reference>